<feature type="transmembrane region" description="Helical" evidence="8">
    <location>
        <begin position="220"/>
        <end position="242"/>
    </location>
</feature>
<dbReference type="InterPro" id="IPR036259">
    <property type="entry name" value="MFS_trans_sf"/>
</dbReference>
<keyword evidence="11" id="KW-1185">Reference proteome</keyword>
<evidence type="ECO:0000256" key="7">
    <source>
        <dbReference type="SAM" id="MobiDB-lite"/>
    </source>
</evidence>
<comment type="subcellular location">
    <subcellularLocation>
        <location evidence="1">Membrane</location>
        <topology evidence="1">Multi-pass membrane protein</topology>
    </subcellularLocation>
</comment>
<evidence type="ECO:0000256" key="3">
    <source>
        <dbReference type="ARBA" id="ARBA00022692"/>
    </source>
</evidence>
<feature type="transmembrane region" description="Helical" evidence="8">
    <location>
        <begin position="498"/>
        <end position="519"/>
    </location>
</feature>
<evidence type="ECO:0000256" key="6">
    <source>
        <dbReference type="ARBA" id="ARBA00023180"/>
    </source>
</evidence>
<dbReference type="PROSITE" id="PS50850">
    <property type="entry name" value="MFS"/>
    <property type="match status" value="1"/>
</dbReference>
<evidence type="ECO:0000256" key="8">
    <source>
        <dbReference type="SAM" id="Phobius"/>
    </source>
</evidence>
<dbReference type="PANTHER" id="PTHR23502">
    <property type="entry name" value="MAJOR FACILITATOR SUPERFAMILY"/>
    <property type="match status" value="1"/>
</dbReference>
<dbReference type="InterPro" id="IPR020846">
    <property type="entry name" value="MFS_dom"/>
</dbReference>
<evidence type="ECO:0000256" key="2">
    <source>
        <dbReference type="ARBA" id="ARBA00022448"/>
    </source>
</evidence>
<evidence type="ECO:0000313" key="10">
    <source>
        <dbReference type="EMBL" id="KAK1766929.1"/>
    </source>
</evidence>
<dbReference type="PANTHER" id="PTHR23502:SF51">
    <property type="entry name" value="QUINIDINE RESISTANCE PROTEIN 1-RELATED"/>
    <property type="match status" value="1"/>
</dbReference>
<feature type="region of interest" description="Disordered" evidence="7">
    <location>
        <begin position="1"/>
        <end position="85"/>
    </location>
</feature>
<accession>A0AAJ0BYQ6</accession>
<dbReference type="SUPFAM" id="SSF103473">
    <property type="entry name" value="MFS general substrate transporter"/>
    <property type="match status" value="1"/>
</dbReference>
<evidence type="ECO:0000256" key="1">
    <source>
        <dbReference type="ARBA" id="ARBA00004141"/>
    </source>
</evidence>
<dbReference type="GO" id="GO:0005886">
    <property type="term" value="C:plasma membrane"/>
    <property type="evidence" value="ECO:0007669"/>
    <property type="project" value="UniProtKB-ARBA"/>
</dbReference>
<feature type="domain" description="Major facilitator superfamily (MFS) profile" evidence="9">
    <location>
        <begin position="96"/>
        <end position="517"/>
    </location>
</feature>
<keyword evidence="2" id="KW-0813">Transport</keyword>
<evidence type="ECO:0000313" key="11">
    <source>
        <dbReference type="Proteomes" id="UP001244011"/>
    </source>
</evidence>
<feature type="region of interest" description="Disordered" evidence="7">
    <location>
        <begin position="529"/>
        <end position="549"/>
    </location>
</feature>
<keyword evidence="3 8" id="KW-0812">Transmembrane</keyword>
<feature type="transmembrane region" description="Helical" evidence="8">
    <location>
        <begin position="365"/>
        <end position="389"/>
    </location>
</feature>
<dbReference type="GO" id="GO:0015137">
    <property type="term" value="F:citrate transmembrane transporter activity"/>
    <property type="evidence" value="ECO:0007669"/>
    <property type="project" value="UniProtKB-ARBA"/>
</dbReference>
<feature type="transmembrane region" description="Helical" evidence="8">
    <location>
        <begin position="162"/>
        <end position="179"/>
    </location>
</feature>
<feature type="transmembrane region" description="Helical" evidence="8">
    <location>
        <begin position="121"/>
        <end position="142"/>
    </location>
</feature>
<evidence type="ECO:0000259" key="9">
    <source>
        <dbReference type="PROSITE" id="PS50850"/>
    </source>
</evidence>
<feature type="transmembrane region" description="Helical" evidence="8">
    <location>
        <begin position="95"/>
        <end position="115"/>
    </location>
</feature>
<proteinExistence type="predicted"/>
<dbReference type="EMBL" id="MU839010">
    <property type="protein sequence ID" value="KAK1766929.1"/>
    <property type="molecule type" value="Genomic_DNA"/>
</dbReference>
<feature type="transmembrane region" description="Helical" evidence="8">
    <location>
        <begin position="437"/>
        <end position="456"/>
    </location>
</feature>
<sequence>MVFDDKLTSLGNDGGSAGPTGTPACRSANEKDAQGILNGHEPGGRELDGADEHDPRGPGETASDQDGPSSSDPENLGRVSGGPAYSTFSRSTRRWVVAMVTLSSFISPMTANIYFPALNPIAADLGVSIGLINLTLTTYMILQGISPTLFGEFGDVAGRRPAFIVAVSIYIVANIGLALQNNYIALLILRMIQSGGSSGTLALGYAVVADVAVSGERGKYMGIVGAGINVGPAISPVLGGILAEYLGWRAIFWFCLIFSGLWLVPYILSVPETCRNVVGNGSIPPPRLNMTLLDYIRLRRRPANERPSSMKRKLRFPNPFHTLKVVFEKDIGMIIFYNTMLYLVFILITATLSTQFAEIYHYNNLQIGLCYLPYGVGCCIASVAQGYVLDWNYRRIARRIGFTIDLRRGDDLTHFPIERARLQPVPRPRCPRPWPPLFLIGLCVTGSFSILSTLIVDLYPDKPATAIAANNLFRCLFGAGGTALVETMLRAMGRGWCYTFLALVVVLFSPILFVSIKWGPKWREERRARKLKEREKEEAEREEAERAET</sequence>
<keyword evidence="6" id="KW-0325">Glycoprotein</keyword>
<dbReference type="PRINTS" id="PR01035">
    <property type="entry name" value="TCRTETA"/>
</dbReference>
<dbReference type="InterPro" id="IPR011701">
    <property type="entry name" value="MFS"/>
</dbReference>
<protein>
    <submittedName>
        <fullName evidence="10">Chloramphenicol resistance protein</fullName>
    </submittedName>
</protein>
<evidence type="ECO:0000256" key="4">
    <source>
        <dbReference type="ARBA" id="ARBA00022989"/>
    </source>
</evidence>
<keyword evidence="5 8" id="KW-0472">Membrane</keyword>
<comment type="caution">
    <text evidence="10">The sequence shown here is derived from an EMBL/GenBank/DDBJ whole genome shotgun (WGS) entry which is preliminary data.</text>
</comment>
<feature type="transmembrane region" description="Helical" evidence="8">
    <location>
        <begin position="334"/>
        <end position="353"/>
    </location>
</feature>
<dbReference type="Pfam" id="PF07690">
    <property type="entry name" value="MFS_1"/>
    <property type="match status" value="1"/>
</dbReference>
<organism evidence="10 11">
    <name type="scientific">Phialemonium atrogriseum</name>
    <dbReference type="NCBI Taxonomy" id="1093897"/>
    <lineage>
        <taxon>Eukaryota</taxon>
        <taxon>Fungi</taxon>
        <taxon>Dikarya</taxon>
        <taxon>Ascomycota</taxon>
        <taxon>Pezizomycotina</taxon>
        <taxon>Sordariomycetes</taxon>
        <taxon>Sordariomycetidae</taxon>
        <taxon>Cephalothecales</taxon>
        <taxon>Cephalothecaceae</taxon>
        <taxon>Phialemonium</taxon>
    </lineage>
</organism>
<feature type="compositionally biased region" description="Basic and acidic residues" evidence="7">
    <location>
        <begin position="42"/>
        <end position="57"/>
    </location>
</feature>
<dbReference type="GO" id="GO:0140115">
    <property type="term" value="P:export across plasma membrane"/>
    <property type="evidence" value="ECO:0007669"/>
    <property type="project" value="UniProtKB-ARBA"/>
</dbReference>
<dbReference type="InterPro" id="IPR001958">
    <property type="entry name" value="Tet-R_TetA/multi-R_MdtG-like"/>
</dbReference>
<dbReference type="Gene3D" id="1.20.1250.20">
    <property type="entry name" value="MFS general substrate transporter like domains"/>
    <property type="match status" value="1"/>
</dbReference>
<feature type="compositionally biased region" description="Polar residues" evidence="7">
    <location>
        <begin position="62"/>
        <end position="73"/>
    </location>
</feature>
<dbReference type="RefSeq" id="XP_060283142.1">
    <property type="nucleotide sequence ID" value="XM_060426105.1"/>
</dbReference>
<name>A0AAJ0BYQ6_9PEZI</name>
<dbReference type="Proteomes" id="UP001244011">
    <property type="component" value="Unassembled WGS sequence"/>
</dbReference>
<keyword evidence="4 8" id="KW-1133">Transmembrane helix</keyword>
<dbReference type="GeneID" id="85309292"/>
<gene>
    <name evidence="10" type="ORF">QBC33DRAFT_515669</name>
</gene>
<dbReference type="FunFam" id="1.20.1250.20:FF:000172">
    <property type="entry name" value="MFS multidrug resistance transporter"/>
    <property type="match status" value="1"/>
</dbReference>
<dbReference type="AlphaFoldDB" id="A0AAJ0BYQ6"/>
<dbReference type="FunFam" id="1.20.1720.10:FF:000009">
    <property type="entry name" value="MFS multidrug transporter"/>
    <property type="match status" value="1"/>
</dbReference>
<feature type="transmembrane region" description="Helical" evidence="8">
    <location>
        <begin position="248"/>
        <end position="268"/>
    </location>
</feature>
<evidence type="ECO:0000256" key="5">
    <source>
        <dbReference type="ARBA" id="ARBA00023136"/>
    </source>
</evidence>
<reference evidence="10" key="1">
    <citation type="submission" date="2023-06" db="EMBL/GenBank/DDBJ databases">
        <title>Genome-scale phylogeny and comparative genomics of the fungal order Sordariales.</title>
        <authorList>
            <consortium name="Lawrence Berkeley National Laboratory"/>
            <person name="Hensen N."/>
            <person name="Bonometti L."/>
            <person name="Westerberg I."/>
            <person name="Brannstrom I.O."/>
            <person name="Guillou S."/>
            <person name="Cros-Aarteil S."/>
            <person name="Calhoun S."/>
            <person name="Haridas S."/>
            <person name="Kuo A."/>
            <person name="Mondo S."/>
            <person name="Pangilinan J."/>
            <person name="Riley R."/>
            <person name="Labutti K."/>
            <person name="Andreopoulos B."/>
            <person name="Lipzen A."/>
            <person name="Chen C."/>
            <person name="Yanf M."/>
            <person name="Daum C."/>
            <person name="Ng V."/>
            <person name="Clum A."/>
            <person name="Steindorff A."/>
            <person name="Ohm R."/>
            <person name="Martin F."/>
            <person name="Silar P."/>
            <person name="Natvig D."/>
            <person name="Lalanne C."/>
            <person name="Gautier V."/>
            <person name="Ament-Velasquez S.L."/>
            <person name="Kruys A."/>
            <person name="Hutchinson M.I."/>
            <person name="Powell A.J."/>
            <person name="Barry K."/>
            <person name="Miller A.N."/>
            <person name="Grigoriev I.V."/>
            <person name="Debuchy R."/>
            <person name="Gladieux P."/>
            <person name="Thoren M.H."/>
            <person name="Johannesson H."/>
        </authorList>
    </citation>
    <scope>NUCLEOTIDE SEQUENCE</scope>
    <source>
        <strain evidence="10">8032-3</strain>
    </source>
</reference>